<dbReference type="GO" id="GO:0012505">
    <property type="term" value="C:endomembrane system"/>
    <property type="evidence" value="ECO:0007669"/>
    <property type="project" value="UniProtKB-SubCell"/>
</dbReference>
<feature type="transmembrane region" description="Helical" evidence="5">
    <location>
        <begin position="141"/>
        <end position="163"/>
    </location>
</feature>
<evidence type="ECO:0000256" key="2">
    <source>
        <dbReference type="ARBA" id="ARBA00022692"/>
    </source>
</evidence>
<comment type="subcellular location">
    <subcellularLocation>
        <location evidence="1">Endomembrane system</location>
        <topology evidence="1">Multi-pass membrane protein</topology>
    </subcellularLocation>
</comment>
<evidence type="ECO:0000256" key="1">
    <source>
        <dbReference type="ARBA" id="ARBA00004127"/>
    </source>
</evidence>
<feature type="transmembrane region" description="Helical" evidence="5">
    <location>
        <begin position="175"/>
        <end position="196"/>
    </location>
</feature>
<evidence type="ECO:0000256" key="4">
    <source>
        <dbReference type="ARBA" id="ARBA00023136"/>
    </source>
</evidence>
<dbReference type="GO" id="GO:0016020">
    <property type="term" value="C:membrane"/>
    <property type="evidence" value="ECO:0007669"/>
    <property type="project" value="InterPro"/>
</dbReference>
<dbReference type="PANTHER" id="PTHR10989">
    <property type="entry name" value="ANDROGEN-INDUCED PROTEIN 1-RELATED"/>
    <property type="match status" value="1"/>
</dbReference>
<comment type="caution">
    <text evidence="6">The sequence shown here is derived from an EMBL/GenBank/DDBJ whole genome shotgun (WGS) entry which is preliminary data.</text>
</comment>
<keyword evidence="2 5" id="KW-0812">Transmembrane</keyword>
<dbReference type="Pfam" id="PF04750">
    <property type="entry name" value="Far-17a_AIG1"/>
    <property type="match status" value="1"/>
</dbReference>
<feature type="transmembrane region" description="Helical" evidence="5">
    <location>
        <begin position="95"/>
        <end position="121"/>
    </location>
</feature>
<evidence type="ECO:0000256" key="3">
    <source>
        <dbReference type="ARBA" id="ARBA00022989"/>
    </source>
</evidence>
<dbReference type="InterPro" id="IPR006838">
    <property type="entry name" value="ADTRP_AIG1"/>
</dbReference>
<dbReference type="EMBL" id="JAODAN010000004">
    <property type="protein sequence ID" value="KAK1924677.1"/>
    <property type="molecule type" value="Genomic_DNA"/>
</dbReference>
<evidence type="ECO:0000256" key="5">
    <source>
        <dbReference type="SAM" id="Phobius"/>
    </source>
</evidence>
<evidence type="ECO:0000313" key="7">
    <source>
        <dbReference type="Proteomes" id="UP001182556"/>
    </source>
</evidence>
<protein>
    <submittedName>
        <fullName evidence="6">FAR-17a/AIG1-like protein</fullName>
    </submittedName>
</protein>
<keyword evidence="7" id="KW-1185">Reference proteome</keyword>
<evidence type="ECO:0000313" key="6">
    <source>
        <dbReference type="EMBL" id="KAK1924677.1"/>
    </source>
</evidence>
<proteinExistence type="predicted"/>
<organism evidence="6 7">
    <name type="scientific">Papiliotrema laurentii</name>
    <name type="common">Cryptococcus laurentii</name>
    <dbReference type="NCBI Taxonomy" id="5418"/>
    <lineage>
        <taxon>Eukaryota</taxon>
        <taxon>Fungi</taxon>
        <taxon>Dikarya</taxon>
        <taxon>Basidiomycota</taxon>
        <taxon>Agaricomycotina</taxon>
        <taxon>Tremellomycetes</taxon>
        <taxon>Tremellales</taxon>
        <taxon>Rhynchogastremaceae</taxon>
        <taxon>Papiliotrema</taxon>
    </lineage>
</organism>
<dbReference type="Proteomes" id="UP001182556">
    <property type="component" value="Unassembled WGS sequence"/>
</dbReference>
<feature type="transmembrane region" description="Helical" evidence="5">
    <location>
        <begin position="61"/>
        <end position="83"/>
    </location>
</feature>
<sequence>MTRTLRTPPKTQQVVDIDPRGKSFVLHTLCATIMINGFLALDQLALNAYMQSQYGGLWQFLTNLGLIASTATMLFAAASDLLPAIPFLRAIKRSLLLLALPVEFIVAAIYWPIILFAPHLMLPPHPDQSTGPEPSSDPSAALFYIPLWMDLSIHALPAAALLFDFMFLERKYTRPASTVGAPVLAVAAGTAYATWVEHCAKINGKFPYPFLTLSNFPGRIAIYVGAVFSALMVFWGLNKVHR</sequence>
<accession>A0AAD9FR74</accession>
<reference evidence="6" key="1">
    <citation type="submission" date="2023-02" db="EMBL/GenBank/DDBJ databases">
        <title>Identification and recombinant expression of a fungal hydrolase from Papiliotrema laurentii that hydrolyzes apple cutin and clears colloidal polyester polyurethane.</title>
        <authorList>
            <consortium name="DOE Joint Genome Institute"/>
            <person name="Roman V.A."/>
            <person name="Bojanowski C."/>
            <person name="Crable B.R."/>
            <person name="Wagner D.N."/>
            <person name="Hung C.S."/>
            <person name="Nadeau L.J."/>
            <person name="Schratz L."/>
            <person name="Haridas S."/>
            <person name="Pangilinan J."/>
            <person name="Lipzen A."/>
            <person name="Na H."/>
            <person name="Yan M."/>
            <person name="Ng V."/>
            <person name="Grigoriev I.V."/>
            <person name="Spatafora J.W."/>
            <person name="Barlow D."/>
            <person name="Biffinger J."/>
            <person name="Kelley-Loughnane N."/>
            <person name="Varaljay V.A."/>
            <person name="Crookes-Goodson W.J."/>
        </authorList>
    </citation>
    <scope>NUCLEOTIDE SEQUENCE</scope>
    <source>
        <strain evidence="6">5307AH</strain>
    </source>
</reference>
<gene>
    <name evidence="6" type="ORF">DB88DRAFT_228940</name>
</gene>
<keyword evidence="4 5" id="KW-0472">Membrane</keyword>
<feature type="transmembrane region" description="Helical" evidence="5">
    <location>
        <begin position="21"/>
        <end position="41"/>
    </location>
</feature>
<dbReference type="PANTHER" id="PTHR10989:SF16">
    <property type="entry name" value="AT02829P-RELATED"/>
    <property type="match status" value="1"/>
</dbReference>
<name>A0AAD9FR74_PAPLA</name>
<feature type="transmembrane region" description="Helical" evidence="5">
    <location>
        <begin position="216"/>
        <end position="237"/>
    </location>
</feature>
<dbReference type="AlphaFoldDB" id="A0AAD9FR74"/>
<keyword evidence="3 5" id="KW-1133">Transmembrane helix</keyword>